<evidence type="ECO:0000313" key="3">
    <source>
        <dbReference type="Proteomes" id="UP001150569"/>
    </source>
</evidence>
<feature type="region of interest" description="Disordered" evidence="1">
    <location>
        <begin position="1"/>
        <end position="47"/>
    </location>
</feature>
<feature type="non-terminal residue" evidence="2">
    <location>
        <position position="130"/>
    </location>
</feature>
<protein>
    <submittedName>
        <fullName evidence="2">Uncharacterized protein</fullName>
    </submittedName>
</protein>
<sequence length="130" mass="14457">MQWGYGLDPQNTSESSNTSSSSVHDAFHNAPTKHLPQLPTPPSPPIMLHNAGSIQEPSKLLQILVKSLSRNQTEGAQRLPSAQLMPFAGTRRENVKYWLLSVDLYCEAQRIRNDHRKVTLAASALRDEAL</sequence>
<organism evidence="2 3">
    <name type="scientific">Tieghemiomyces parasiticus</name>
    <dbReference type="NCBI Taxonomy" id="78921"/>
    <lineage>
        <taxon>Eukaryota</taxon>
        <taxon>Fungi</taxon>
        <taxon>Fungi incertae sedis</taxon>
        <taxon>Zoopagomycota</taxon>
        <taxon>Kickxellomycotina</taxon>
        <taxon>Dimargaritomycetes</taxon>
        <taxon>Dimargaritales</taxon>
        <taxon>Dimargaritaceae</taxon>
        <taxon>Tieghemiomyces</taxon>
    </lineage>
</organism>
<dbReference type="Proteomes" id="UP001150569">
    <property type="component" value="Unassembled WGS sequence"/>
</dbReference>
<accession>A0A9W7ZFG9</accession>
<evidence type="ECO:0000256" key="1">
    <source>
        <dbReference type="SAM" id="MobiDB-lite"/>
    </source>
</evidence>
<keyword evidence="3" id="KW-1185">Reference proteome</keyword>
<dbReference type="AlphaFoldDB" id="A0A9W7ZFG9"/>
<gene>
    <name evidence="2" type="ORF">IWQ60_012327</name>
</gene>
<evidence type="ECO:0000313" key="2">
    <source>
        <dbReference type="EMBL" id="KAJ1905211.1"/>
    </source>
</evidence>
<reference evidence="2" key="1">
    <citation type="submission" date="2022-07" db="EMBL/GenBank/DDBJ databases">
        <title>Phylogenomic reconstructions and comparative analyses of Kickxellomycotina fungi.</title>
        <authorList>
            <person name="Reynolds N.K."/>
            <person name="Stajich J.E."/>
            <person name="Barry K."/>
            <person name="Grigoriev I.V."/>
            <person name="Crous P."/>
            <person name="Smith M.E."/>
        </authorList>
    </citation>
    <scope>NUCLEOTIDE SEQUENCE</scope>
    <source>
        <strain evidence="2">RSA 861</strain>
    </source>
</reference>
<feature type="compositionally biased region" description="Low complexity" evidence="1">
    <location>
        <begin position="11"/>
        <end position="22"/>
    </location>
</feature>
<proteinExistence type="predicted"/>
<comment type="caution">
    <text evidence="2">The sequence shown here is derived from an EMBL/GenBank/DDBJ whole genome shotgun (WGS) entry which is preliminary data.</text>
</comment>
<dbReference type="EMBL" id="JANBPT010001781">
    <property type="protein sequence ID" value="KAJ1905211.1"/>
    <property type="molecule type" value="Genomic_DNA"/>
</dbReference>
<name>A0A9W7ZFG9_9FUNG</name>